<dbReference type="KEGG" id="ntp:CRH09_25875"/>
<feature type="domain" description="DUF3887" evidence="2">
    <location>
        <begin position="162"/>
        <end position="248"/>
    </location>
</feature>
<accession>A0A291RPK9</accession>
<evidence type="ECO:0000313" key="3">
    <source>
        <dbReference type="EMBL" id="ATL69092.1"/>
    </source>
</evidence>
<name>A0A291RPK9_9NOCA</name>
<dbReference type="AlphaFoldDB" id="A0A291RPK9"/>
<feature type="region of interest" description="Disordered" evidence="1">
    <location>
        <begin position="40"/>
        <end position="65"/>
    </location>
</feature>
<dbReference type="Gene3D" id="3.10.450.590">
    <property type="match status" value="1"/>
</dbReference>
<sequence>MESAADRVCEVCGRPLPASPGRGRIRRYCSATCRSAARRHRVREADRQHIRAPADQDSVNKPLTSDLRQGNVYGVAAEPASPLTQVASARDTARTAENALRAAVDRAREVGHTWQEIGEVLGTSRQAAFQRFGRHIDPQTGAVVPREAETVRPELAEHAMALIAAWSEQRWAEVRHDFDDRMTRELSEDLLAQAWGQTVGMVGRYEHAGEPYVRQAGPFTVVFVPLQFEAAEMAGQVFYDATGKVAGLFLKPIGSG</sequence>
<dbReference type="Proteomes" id="UP000221961">
    <property type="component" value="Chromosome"/>
</dbReference>
<dbReference type="EMBL" id="CP023778">
    <property type="protein sequence ID" value="ATL69092.1"/>
    <property type="molecule type" value="Genomic_DNA"/>
</dbReference>
<gene>
    <name evidence="3" type="ORF">CRH09_25875</name>
</gene>
<dbReference type="InterPro" id="IPR024981">
    <property type="entry name" value="DUF3887"/>
</dbReference>
<evidence type="ECO:0000256" key="1">
    <source>
        <dbReference type="SAM" id="MobiDB-lite"/>
    </source>
</evidence>
<reference evidence="3 4" key="1">
    <citation type="submission" date="2017-10" db="EMBL/GenBank/DDBJ databases">
        <title>Comparative genomics between pathogenic Norcardia.</title>
        <authorList>
            <person name="Zeng L."/>
        </authorList>
    </citation>
    <scope>NUCLEOTIDE SEQUENCE [LARGE SCALE GENOMIC DNA]</scope>
    <source>
        <strain evidence="3 4">NC_YFY_NT001</strain>
    </source>
</reference>
<evidence type="ECO:0000259" key="2">
    <source>
        <dbReference type="Pfam" id="PF13026"/>
    </source>
</evidence>
<organism evidence="3 4">
    <name type="scientific">Nocardia terpenica</name>
    <dbReference type="NCBI Taxonomy" id="455432"/>
    <lineage>
        <taxon>Bacteria</taxon>
        <taxon>Bacillati</taxon>
        <taxon>Actinomycetota</taxon>
        <taxon>Actinomycetes</taxon>
        <taxon>Mycobacteriales</taxon>
        <taxon>Nocardiaceae</taxon>
        <taxon>Nocardia</taxon>
    </lineage>
</organism>
<dbReference type="Pfam" id="PF13026">
    <property type="entry name" value="DUF3887"/>
    <property type="match status" value="1"/>
</dbReference>
<protein>
    <submittedName>
        <fullName evidence="3">DUF3887 domain-containing protein</fullName>
    </submittedName>
</protein>
<proteinExistence type="predicted"/>
<evidence type="ECO:0000313" key="4">
    <source>
        <dbReference type="Proteomes" id="UP000221961"/>
    </source>
</evidence>
<feature type="compositionally biased region" description="Basic and acidic residues" evidence="1">
    <location>
        <begin position="43"/>
        <end position="54"/>
    </location>
</feature>